<dbReference type="GO" id="GO:0005525">
    <property type="term" value="F:GTP binding"/>
    <property type="evidence" value="ECO:0007669"/>
    <property type="project" value="InterPro"/>
</dbReference>
<sequence length="163" mass="18088">MDVYHDLIAISLPNMPAGILDQSYKVTETQRDRGRCKSLDPSWLDGISMNERPRKALGETIKKDLEINELSKALVSTKHKGVVGSELQKHGSPDIVMALVGNKADLLEKREVAVQDGTDYAEKNGMFFIETSAKTADNINELFEEIAKRLPRPSAFGIDFLAL</sequence>
<dbReference type="Pfam" id="PF00071">
    <property type="entry name" value="Ras"/>
    <property type="match status" value="1"/>
</dbReference>
<dbReference type="GO" id="GO:0003924">
    <property type="term" value="F:GTPase activity"/>
    <property type="evidence" value="ECO:0007669"/>
    <property type="project" value="InterPro"/>
</dbReference>
<evidence type="ECO:0000313" key="2">
    <source>
        <dbReference type="EMBL" id="RDX72904.1"/>
    </source>
</evidence>
<dbReference type="Proteomes" id="UP000257109">
    <property type="component" value="Unassembled WGS sequence"/>
</dbReference>
<dbReference type="PRINTS" id="PR00449">
    <property type="entry name" value="RASTRNSFRMNG"/>
</dbReference>
<dbReference type="PROSITE" id="PS51419">
    <property type="entry name" value="RAB"/>
    <property type="match status" value="1"/>
</dbReference>
<dbReference type="EMBL" id="QJKJ01010716">
    <property type="protein sequence ID" value="RDX72904.1"/>
    <property type="molecule type" value="Genomic_DNA"/>
</dbReference>
<dbReference type="SMART" id="SM00175">
    <property type="entry name" value="RAB"/>
    <property type="match status" value="1"/>
</dbReference>
<dbReference type="OrthoDB" id="1729388at2759"/>
<dbReference type="SMART" id="SM00173">
    <property type="entry name" value="RAS"/>
    <property type="match status" value="1"/>
</dbReference>
<gene>
    <name evidence="2" type="primary">RABF1</name>
    <name evidence="2" type="ORF">CR513_47555</name>
</gene>
<protein>
    <submittedName>
        <fullName evidence="2">Ras-related protein RABF1</fullName>
    </submittedName>
</protein>
<dbReference type="AlphaFoldDB" id="A0A371F3R2"/>
<accession>A0A371F3R2</accession>
<comment type="caution">
    <text evidence="2">The sequence shown here is derived from an EMBL/GenBank/DDBJ whole genome shotgun (WGS) entry which is preliminary data.</text>
</comment>
<organism evidence="2 3">
    <name type="scientific">Mucuna pruriens</name>
    <name type="common">Velvet bean</name>
    <name type="synonym">Dolichos pruriens</name>
    <dbReference type="NCBI Taxonomy" id="157652"/>
    <lineage>
        <taxon>Eukaryota</taxon>
        <taxon>Viridiplantae</taxon>
        <taxon>Streptophyta</taxon>
        <taxon>Embryophyta</taxon>
        <taxon>Tracheophyta</taxon>
        <taxon>Spermatophyta</taxon>
        <taxon>Magnoliopsida</taxon>
        <taxon>eudicotyledons</taxon>
        <taxon>Gunneridae</taxon>
        <taxon>Pentapetalae</taxon>
        <taxon>rosids</taxon>
        <taxon>fabids</taxon>
        <taxon>Fabales</taxon>
        <taxon>Fabaceae</taxon>
        <taxon>Papilionoideae</taxon>
        <taxon>50 kb inversion clade</taxon>
        <taxon>NPAAA clade</taxon>
        <taxon>indigoferoid/millettioid clade</taxon>
        <taxon>Phaseoleae</taxon>
        <taxon>Mucuna</taxon>
    </lineage>
</organism>
<dbReference type="STRING" id="157652.A0A371F3R2"/>
<evidence type="ECO:0000313" key="3">
    <source>
        <dbReference type="Proteomes" id="UP000257109"/>
    </source>
</evidence>
<dbReference type="Gene3D" id="3.40.50.300">
    <property type="entry name" value="P-loop containing nucleotide triphosphate hydrolases"/>
    <property type="match status" value="1"/>
</dbReference>
<name>A0A371F3R2_MUCPR</name>
<evidence type="ECO:0000256" key="1">
    <source>
        <dbReference type="ARBA" id="ARBA00022741"/>
    </source>
</evidence>
<proteinExistence type="predicted"/>
<dbReference type="InterPro" id="IPR001806">
    <property type="entry name" value="Small_GTPase"/>
</dbReference>
<keyword evidence="3" id="KW-1185">Reference proteome</keyword>
<keyword evidence="1" id="KW-0547">Nucleotide-binding</keyword>
<dbReference type="PANTHER" id="PTHR47978">
    <property type="match status" value="1"/>
</dbReference>
<dbReference type="SUPFAM" id="SSF52540">
    <property type="entry name" value="P-loop containing nucleoside triphosphate hydrolases"/>
    <property type="match status" value="1"/>
</dbReference>
<reference evidence="2" key="1">
    <citation type="submission" date="2018-05" db="EMBL/GenBank/DDBJ databases">
        <title>Draft genome of Mucuna pruriens seed.</title>
        <authorList>
            <person name="Nnadi N.E."/>
            <person name="Vos R."/>
            <person name="Hasami M.H."/>
            <person name="Devisetty U.K."/>
            <person name="Aguiy J.C."/>
        </authorList>
    </citation>
    <scope>NUCLEOTIDE SEQUENCE [LARGE SCALE GENOMIC DNA]</scope>
    <source>
        <strain evidence="2">JCA_2017</strain>
    </source>
</reference>
<dbReference type="InterPro" id="IPR027417">
    <property type="entry name" value="P-loop_NTPase"/>
</dbReference>
<feature type="non-terminal residue" evidence="2">
    <location>
        <position position="163"/>
    </location>
</feature>